<keyword evidence="2" id="KW-0472">Membrane</keyword>
<keyword evidence="2" id="KW-1133">Transmembrane helix</keyword>
<feature type="region of interest" description="Disordered" evidence="1">
    <location>
        <begin position="1"/>
        <end position="34"/>
    </location>
</feature>
<keyword evidence="2" id="KW-0812">Transmembrane</keyword>
<keyword evidence="4" id="KW-1185">Reference proteome</keyword>
<sequence>MTDELSRPPATRVRAVSAAGSVHSGRIGRGRRSPFPCRRRPDVARLGRLLARVSVFLLAITFAAPTASAGATEKRPLPLGTMLDFEGVRCLVSLHAARWGTPRFLLSSGHCGVTGTKVTAGGTPVGEVVAHDPDSPTYVLVRVDTERWKQTNDRWSLKGTTEAPVGASACSRTHVLGLQCGRIQQKGTVVRHGQSRHYLTRTDLCAPEPGALVVSGDQAQGIVTDYSGDPRIGCVTLFQPVNPILSRHGLRPLLS</sequence>
<evidence type="ECO:0000256" key="2">
    <source>
        <dbReference type="SAM" id="Phobius"/>
    </source>
</evidence>
<dbReference type="Proteomes" id="UP000637578">
    <property type="component" value="Unassembled WGS sequence"/>
</dbReference>
<comment type="caution">
    <text evidence="3">The sequence shown here is derived from an EMBL/GenBank/DDBJ whole genome shotgun (WGS) entry which is preliminary data.</text>
</comment>
<reference evidence="3" key="2">
    <citation type="submission" date="2020-09" db="EMBL/GenBank/DDBJ databases">
        <authorList>
            <person name="Sun Q."/>
            <person name="Zhou Y."/>
        </authorList>
    </citation>
    <scope>NUCLEOTIDE SEQUENCE</scope>
    <source>
        <strain evidence="3">CGMCC 4.5737</strain>
    </source>
</reference>
<feature type="transmembrane region" description="Helical" evidence="2">
    <location>
        <begin position="49"/>
        <end position="67"/>
    </location>
</feature>
<name>A0A8J3CAB6_9PSEU</name>
<reference evidence="3" key="1">
    <citation type="journal article" date="2014" name="Int. J. Syst. Evol. Microbiol.">
        <title>Complete genome sequence of Corynebacterium casei LMG S-19264T (=DSM 44701T), isolated from a smear-ripened cheese.</title>
        <authorList>
            <consortium name="US DOE Joint Genome Institute (JGI-PGF)"/>
            <person name="Walter F."/>
            <person name="Albersmeier A."/>
            <person name="Kalinowski J."/>
            <person name="Ruckert C."/>
        </authorList>
    </citation>
    <scope>NUCLEOTIDE SEQUENCE</scope>
    <source>
        <strain evidence="3">CGMCC 4.5737</strain>
    </source>
</reference>
<gene>
    <name evidence="3" type="ORF">GCM10012275_04680</name>
</gene>
<dbReference type="InterPro" id="IPR043504">
    <property type="entry name" value="Peptidase_S1_PA_chymotrypsin"/>
</dbReference>
<evidence type="ECO:0000313" key="3">
    <source>
        <dbReference type="EMBL" id="GGM36531.1"/>
    </source>
</evidence>
<dbReference type="AlphaFoldDB" id="A0A8J3CAB6"/>
<protein>
    <submittedName>
        <fullName evidence="3">Uncharacterized protein</fullName>
    </submittedName>
</protein>
<evidence type="ECO:0000313" key="4">
    <source>
        <dbReference type="Proteomes" id="UP000637578"/>
    </source>
</evidence>
<dbReference type="EMBL" id="BMMK01000001">
    <property type="protein sequence ID" value="GGM36531.1"/>
    <property type="molecule type" value="Genomic_DNA"/>
</dbReference>
<dbReference type="CDD" id="cd21112">
    <property type="entry name" value="alphaLP-like"/>
    <property type="match status" value="1"/>
</dbReference>
<dbReference type="SUPFAM" id="SSF50494">
    <property type="entry name" value="Trypsin-like serine proteases"/>
    <property type="match status" value="1"/>
</dbReference>
<organism evidence="3 4">
    <name type="scientific">Longimycelium tulufanense</name>
    <dbReference type="NCBI Taxonomy" id="907463"/>
    <lineage>
        <taxon>Bacteria</taxon>
        <taxon>Bacillati</taxon>
        <taxon>Actinomycetota</taxon>
        <taxon>Actinomycetes</taxon>
        <taxon>Pseudonocardiales</taxon>
        <taxon>Pseudonocardiaceae</taxon>
        <taxon>Longimycelium</taxon>
    </lineage>
</organism>
<dbReference type="InterPro" id="IPR009003">
    <property type="entry name" value="Peptidase_S1_PA"/>
</dbReference>
<accession>A0A8J3CAB6</accession>
<proteinExistence type="predicted"/>
<evidence type="ECO:0000256" key="1">
    <source>
        <dbReference type="SAM" id="MobiDB-lite"/>
    </source>
</evidence>
<dbReference type="Gene3D" id="2.40.10.10">
    <property type="entry name" value="Trypsin-like serine proteases"/>
    <property type="match status" value="2"/>
</dbReference>